<dbReference type="PRINTS" id="PR01801">
    <property type="entry name" value="SURFCEANTIGN"/>
</dbReference>
<feature type="domain" description="SRS" evidence="2">
    <location>
        <begin position="265"/>
        <end position="399"/>
    </location>
</feature>
<dbReference type="SUPFAM" id="SSF74877">
    <property type="entry name" value="Major surface antigen p30, SAG1"/>
    <property type="match status" value="2"/>
</dbReference>
<dbReference type="GO" id="GO:0016020">
    <property type="term" value="C:membrane"/>
    <property type="evidence" value="ECO:0007669"/>
    <property type="project" value="InterPro"/>
</dbReference>
<proteinExistence type="predicted"/>
<dbReference type="InterPro" id="IPR007226">
    <property type="entry name" value="SRS_dom"/>
</dbReference>
<dbReference type="Pfam" id="PF04092">
    <property type="entry name" value="SAG"/>
    <property type="match status" value="2"/>
</dbReference>
<evidence type="ECO:0000256" key="1">
    <source>
        <dbReference type="SAM" id="MobiDB-lite"/>
    </source>
</evidence>
<dbReference type="InterPro" id="IPR028352">
    <property type="entry name" value="Surface_antig_SAG1"/>
</dbReference>
<dbReference type="InterPro" id="IPR036755">
    <property type="entry name" value="SRS_dom_sf"/>
</dbReference>
<dbReference type="Gene3D" id="2.60.40.1320">
    <property type="entry name" value="SRS domain"/>
    <property type="match status" value="2"/>
</dbReference>
<feature type="domain" description="SRS" evidence="2">
    <location>
        <begin position="103"/>
        <end position="255"/>
    </location>
</feature>
<protein>
    <submittedName>
        <fullName evidence="3">SAG-related sequence SRS16A</fullName>
    </submittedName>
</protein>
<accession>A0A0F7UQG3</accession>
<feature type="region of interest" description="Disordered" evidence="1">
    <location>
        <begin position="367"/>
        <end position="387"/>
    </location>
</feature>
<name>A0A0F7UQG3_TOXGV</name>
<dbReference type="AlphaFoldDB" id="A0A0F7UQG3"/>
<evidence type="ECO:0000313" key="3">
    <source>
        <dbReference type="EMBL" id="CEL72440.1"/>
    </source>
</evidence>
<gene>
    <name evidence="3" type="ORF">BN1205_011380</name>
</gene>
<reference evidence="3" key="1">
    <citation type="journal article" date="2015" name="PLoS ONE">
        <title>Comprehensive Evaluation of Toxoplasma gondii VEG and Neospora caninum LIV Genomes with Tachyzoite Stage Transcriptome and Proteome Defines Novel Transcript Features.</title>
        <authorList>
            <person name="Ramaprasad A."/>
            <person name="Mourier T."/>
            <person name="Naeem R."/>
            <person name="Malas T.B."/>
            <person name="Moussa E."/>
            <person name="Panigrahi A."/>
            <person name="Vermont S.J."/>
            <person name="Otto T.D."/>
            <person name="Wastling J."/>
            <person name="Pain A."/>
        </authorList>
    </citation>
    <scope>NUCLEOTIDE SEQUENCE</scope>
    <source>
        <strain evidence="3">VEG</strain>
    </source>
</reference>
<evidence type="ECO:0000259" key="2">
    <source>
        <dbReference type="Pfam" id="PF04092"/>
    </source>
</evidence>
<organism evidence="3">
    <name type="scientific">Toxoplasma gondii (strain ATCC 50861 / VEG)</name>
    <dbReference type="NCBI Taxonomy" id="432359"/>
    <lineage>
        <taxon>Eukaryota</taxon>
        <taxon>Sar</taxon>
        <taxon>Alveolata</taxon>
        <taxon>Apicomplexa</taxon>
        <taxon>Conoidasida</taxon>
        <taxon>Coccidia</taxon>
        <taxon>Eucoccidiorida</taxon>
        <taxon>Eimeriorina</taxon>
        <taxon>Sarcocystidae</taxon>
        <taxon>Toxoplasma</taxon>
    </lineage>
</organism>
<sequence>MRQPTGNDVILYPCRRNVGHPVRYVQFSLFRSQIKRMARKGSTQRRRGGFETKPRELIAFCMVGALLLSSGQAVARQLREGNQDTVEDTHQTIEPSISGTRASCNFAAAGGAGALAAANASGSLTLSKEHLKATLNCSGGGKDQISTIPKDLGTKVCDPSKQGSESNGCRIQKSQLSGEAVELRSLLGANRSIQWTQKADKASRDEESNTEWSLELLESDLPLTQKTFFVGCQKTTSARSGSVKPVSTCTVTVNVEARASAAEDNVVICAYGKDSNTNILEVDMTTENNTLTMDCGSEGTLSPETTSAQYCDPQSTDLKNCTKKFADILPKFVTDWWTKATSGNASTLTIPTTDFPESEQQFRLGCVPNTASQSDGKDGKVNQQPQASAPTSCSVLVTVKAASSASYASPGLQVLIAVSGGAVVTGLVGASL</sequence>
<dbReference type="EMBL" id="LN714493">
    <property type="protein sequence ID" value="CEL72440.1"/>
    <property type="molecule type" value="Genomic_DNA"/>
</dbReference>